<dbReference type="Proteomes" id="UP000188947">
    <property type="component" value="Unassembled WGS sequence"/>
</dbReference>
<dbReference type="EMBL" id="MPOG01000014">
    <property type="protein sequence ID" value="OOH94448.1"/>
    <property type="molecule type" value="Genomic_DNA"/>
</dbReference>
<proteinExistence type="predicted"/>
<name>A0A1V3TYG1_ELIME</name>
<sequence>MISLIFCIKKKNLIPLLVLLCGICFSQVVNFRDKETNIPLSYIEIEYNNKFFLTDSLGYFSFVDKLKENTFRVTEFNKVYKIPVSDSVILIKQAIKKIEEVVLKKQKSVTYTDILGKGHFIFSEGSENYLYIENDEAEIGAVELYVKKVINKDYYLQIDFYKNTVPYTRINETNILVPLNKFRNNKKAKIDLKAYKIKIPSRGLLMRLKFVNNIGSLTRNFKNEIIELYLSGKDKQNINAYNYTTRTKVNMKTIFINITLWK</sequence>
<reference evidence="1 2" key="1">
    <citation type="submission" date="2016-11" db="EMBL/GenBank/DDBJ databases">
        <title>Genome sequence and comparative genomic analysis of clinical strain Elizabethkingia meningoseptica 61421 PRCM.</title>
        <authorList>
            <person name="Wang M."/>
            <person name="Hu S."/>
            <person name="Cao L."/>
            <person name="Jiang T."/>
            <person name="Zhou Y."/>
            <person name="Ming D."/>
        </authorList>
    </citation>
    <scope>NUCLEOTIDE SEQUENCE [LARGE SCALE GENOMIC DNA]</scope>
    <source>
        <strain evidence="1 2">61421 PRCM</strain>
    </source>
</reference>
<protein>
    <submittedName>
        <fullName evidence="1">Uncharacterized protein</fullName>
    </submittedName>
</protein>
<dbReference type="RefSeq" id="WP_069214296.1">
    <property type="nucleotide sequence ID" value="NZ_CP016378.1"/>
</dbReference>
<dbReference type="AlphaFoldDB" id="A0A1V3TYG1"/>
<dbReference type="STRING" id="238.BBD35_13280"/>
<comment type="caution">
    <text evidence="1">The sequence shown here is derived from an EMBL/GenBank/DDBJ whole genome shotgun (WGS) entry which is preliminary data.</text>
</comment>
<keyword evidence="2" id="KW-1185">Reference proteome</keyword>
<organism evidence="1 2">
    <name type="scientific">Elizabethkingia meningoseptica</name>
    <name type="common">Chryseobacterium meningosepticum</name>
    <dbReference type="NCBI Taxonomy" id="238"/>
    <lineage>
        <taxon>Bacteria</taxon>
        <taxon>Pseudomonadati</taxon>
        <taxon>Bacteroidota</taxon>
        <taxon>Flavobacteriia</taxon>
        <taxon>Flavobacteriales</taxon>
        <taxon>Weeksellaceae</taxon>
        <taxon>Elizabethkingia</taxon>
    </lineage>
</organism>
<evidence type="ECO:0000313" key="2">
    <source>
        <dbReference type="Proteomes" id="UP000188947"/>
    </source>
</evidence>
<accession>A0A1V3TYG1</accession>
<evidence type="ECO:0000313" key="1">
    <source>
        <dbReference type="EMBL" id="OOH94448.1"/>
    </source>
</evidence>
<gene>
    <name evidence="1" type="ORF">BMF97_13960</name>
</gene>